<reference evidence="1 2" key="1">
    <citation type="submission" date="2020-08" db="EMBL/GenBank/DDBJ databases">
        <title>Genomic Encyclopedia of Type Strains, Phase IV (KMG-IV): sequencing the most valuable type-strain genomes for metagenomic binning, comparative biology and taxonomic classification.</title>
        <authorList>
            <person name="Goeker M."/>
        </authorList>
    </citation>
    <scope>NUCLEOTIDE SEQUENCE [LARGE SCALE GENOMIC DNA]</scope>
    <source>
        <strain evidence="1 2">DSM 19512</strain>
    </source>
</reference>
<evidence type="ECO:0000313" key="1">
    <source>
        <dbReference type="EMBL" id="MBB3880688.1"/>
    </source>
</evidence>
<proteinExistence type="predicted"/>
<evidence type="ECO:0000313" key="2">
    <source>
        <dbReference type="Proteomes" id="UP000538670"/>
    </source>
</evidence>
<dbReference type="Proteomes" id="UP000538670">
    <property type="component" value="Unassembled WGS sequence"/>
</dbReference>
<dbReference type="RefSeq" id="WP_183952730.1">
    <property type="nucleotide sequence ID" value="NZ_JACIDH010000019.1"/>
</dbReference>
<keyword evidence="2" id="KW-1185">Reference proteome</keyword>
<dbReference type="EMBL" id="JACIDH010000019">
    <property type="protein sequence ID" value="MBB3880688.1"/>
    <property type="molecule type" value="Genomic_DNA"/>
</dbReference>
<name>A0A7W6AEY5_9SPHN</name>
<accession>A0A7W6AEY5</accession>
<gene>
    <name evidence="1" type="ORF">GGR48_003137</name>
</gene>
<sequence length="113" mass="12203">MAQSWSMPAPGDGFHIPMIEAKALADRYRWNEDVIGIILRSATGRLSRGVAEPGPAVDAATATAALPMRLAQASRQEDHQQAIRDLNARLHLVRQVHVPVSAAAETIELSSAR</sequence>
<organism evidence="1 2">
    <name type="scientific">Sphingomonas pseudosanguinis</name>
    <dbReference type="NCBI Taxonomy" id="413712"/>
    <lineage>
        <taxon>Bacteria</taxon>
        <taxon>Pseudomonadati</taxon>
        <taxon>Pseudomonadota</taxon>
        <taxon>Alphaproteobacteria</taxon>
        <taxon>Sphingomonadales</taxon>
        <taxon>Sphingomonadaceae</taxon>
        <taxon>Sphingomonas</taxon>
    </lineage>
</organism>
<protein>
    <submittedName>
        <fullName evidence="1">Uncharacterized protein</fullName>
    </submittedName>
</protein>
<comment type="caution">
    <text evidence="1">The sequence shown here is derived from an EMBL/GenBank/DDBJ whole genome shotgun (WGS) entry which is preliminary data.</text>
</comment>
<dbReference type="AlphaFoldDB" id="A0A7W6AEY5"/>